<keyword evidence="3" id="KW-1185">Reference proteome</keyword>
<gene>
    <name evidence="2" type="ORF">ACFFGV_05520</name>
</gene>
<evidence type="ECO:0000256" key="1">
    <source>
        <dbReference type="SAM" id="MobiDB-lite"/>
    </source>
</evidence>
<protein>
    <submittedName>
        <fullName evidence="2">YqkE family protein</fullName>
    </submittedName>
</protein>
<dbReference type="InterPro" id="IPR024980">
    <property type="entry name" value="DUF3886"/>
</dbReference>
<sequence>MSKKRKAEDQAGTLQGMLDEDMLQRLRSKKSDLKQQEQAKQEEEQRRKAEERKRREANKSFEELLNESNMDNWKNFKD</sequence>
<dbReference type="RefSeq" id="WP_377345587.1">
    <property type="nucleotide sequence ID" value="NZ_JBHLTP010000003.1"/>
</dbReference>
<feature type="region of interest" description="Disordered" evidence="1">
    <location>
        <begin position="1"/>
        <end position="78"/>
    </location>
</feature>
<dbReference type="Proteomes" id="UP001589836">
    <property type="component" value="Unassembled WGS sequence"/>
</dbReference>
<feature type="compositionally biased region" description="Basic and acidic residues" evidence="1">
    <location>
        <begin position="29"/>
        <end position="62"/>
    </location>
</feature>
<proteinExistence type="predicted"/>
<organism evidence="2 3">
    <name type="scientific">Pontibacillus salicampi</name>
    <dbReference type="NCBI Taxonomy" id="1449801"/>
    <lineage>
        <taxon>Bacteria</taxon>
        <taxon>Bacillati</taxon>
        <taxon>Bacillota</taxon>
        <taxon>Bacilli</taxon>
        <taxon>Bacillales</taxon>
        <taxon>Bacillaceae</taxon>
        <taxon>Pontibacillus</taxon>
    </lineage>
</organism>
<reference evidence="2 3" key="1">
    <citation type="submission" date="2024-09" db="EMBL/GenBank/DDBJ databases">
        <authorList>
            <person name="Sun Q."/>
            <person name="Mori K."/>
        </authorList>
    </citation>
    <scope>NUCLEOTIDE SEQUENCE [LARGE SCALE GENOMIC DNA]</scope>
    <source>
        <strain evidence="2 3">NCAIM B.02529</strain>
    </source>
</reference>
<evidence type="ECO:0000313" key="2">
    <source>
        <dbReference type="EMBL" id="MFC0523053.1"/>
    </source>
</evidence>
<evidence type="ECO:0000313" key="3">
    <source>
        <dbReference type="Proteomes" id="UP001589836"/>
    </source>
</evidence>
<comment type="caution">
    <text evidence="2">The sequence shown here is derived from an EMBL/GenBank/DDBJ whole genome shotgun (WGS) entry which is preliminary data.</text>
</comment>
<name>A0ABV6LL66_9BACI</name>
<accession>A0ABV6LL66</accession>
<dbReference type="EMBL" id="JBHLTP010000003">
    <property type="protein sequence ID" value="MFC0523053.1"/>
    <property type="molecule type" value="Genomic_DNA"/>
</dbReference>
<dbReference type="Pfam" id="PF13025">
    <property type="entry name" value="DUF3886"/>
    <property type="match status" value="1"/>
</dbReference>